<protein>
    <recommendedName>
        <fullName evidence="4">Regulator of chromosome condensation</fullName>
    </recommendedName>
</protein>
<dbReference type="InterPro" id="IPR000408">
    <property type="entry name" value="Reg_chr_condens"/>
</dbReference>
<dbReference type="STRING" id="86630.A0A367J3R6"/>
<dbReference type="Gene3D" id="2.130.10.30">
    <property type="entry name" value="Regulator of chromosome condensation 1/beta-lactamase-inhibitor protein II"/>
    <property type="match status" value="1"/>
</dbReference>
<feature type="repeat" description="RCC1" evidence="1">
    <location>
        <begin position="15"/>
        <end position="68"/>
    </location>
</feature>
<reference evidence="2 3" key="1">
    <citation type="journal article" date="2018" name="G3 (Bethesda)">
        <title>Phylogenetic and Phylogenomic Definition of Rhizopus Species.</title>
        <authorList>
            <person name="Gryganskyi A.P."/>
            <person name="Golan J."/>
            <person name="Dolatabadi S."/>
            <person name="Mondo S."/>
            <person name="Robb S."/>
            <person name="Idnurm A."/>
            <person name="Muszewska A."/>
            <person name="Steczkiewicz K."/>
            <person name="Masonjones S."/>
            <person name="Liao H.L."/>
            <person name="Gajdeczka M.T."/>
            <person name="Anike F."/>
            <person name="Vuek A."/>
            <person name="Anishchenko I.M."/>
            <person name="Voigt K."/>
            <person name="de Hoog G.S."/>
            <person name="Smith M.E."/>
            <person name="Heitman J."/>
            <person name="Vilgalys R."/>
            <person name="Stajich J.E."/>
        </authorList>
    </citation>
    <scope>NUCLEOTIDE SEQUENCE [LARGE SCALE GENOMIC DNA]</scope>
    <source>
        <strain evidence="2 3">CBS 357.93</strain>
    </source>
</reference>
<dbReference type="SUPFAM" id="SSF50985">
    <property type="entry name" value="RCC1/BLIP-II"/>
    <property type="match status" value="1"/>
</dbReference>
<dbReference type="Proteomes" id="UP000252139">
    <property type="component" value="Unassembled WGS sequence"/>
</dbReference>
<evidence type="ECO:0000313" key="2">
    <source>
        <dbReference type="EMBL" id="RCH84563.1"/>
    </source>
</evidence>
<proteinExistence type="predicted"/>
<gene>
    <name evidence="2" type="ORF">CU097_006494</name>
</gene>
<feature type="repeat" description="RCC1" evidence="1">
    <location>
        <begin position="69"/>
        <end position="120"/>
    </location>
</feature>
<dbReference type="GO" id="GO:0005085">
    <property type="term" value="F:guanyl-nucleotide exchange factor activity"/>
    <property type="evidence" value="ECO:0007669"/>
    <property type="project" value="TreeGrafter"/>
</dbReference>
<dbReference type="PANTHER" id="PTHR45982:SF1">
    <property type="entry name" value="REGULATOR OF CHROMOSOME CONDENSATION"/>
    <property type="match status" value="1"/>
</dbReference>
<dbReference type="PROSITE" id="PS50012">
    <property type="entry name" value="RCC1_3"/>
    <property type="match status" value="2"/>
</dbReference>
<evidence type="ECO:0008006" key="4">
    <source>
        <dbReference type="Google" id="ProtNLM"/>
    </source>
</evidence>
<dbReference type="InterPro" id="IPR009091">
    <property type="entry name" value="RCC1/BLIP-II"/>
</dbReference>
<evidence type="ECO:0000256" key="1">
    <source>
        <dbReference type="PROSITE-ProRule" id="PRU00235"/>
    </source>
</evidence>
<dbReference type="AlphaFoldDB" id="A0A367J3R6"/>
<organism evidence="2 3">
    <name type="scientific">Rhizopus azygosporus</name>
    <name type="common">Rhizopus microsporus var. azygosporus</name>
    <dbReference type="NCBI Taxonomy" id="86630"/>
    <lineage>
        <taxon>Eukaryota</taxon>
        <taxon>Fungi</taxon>
        <taxon>Fungi incertae sedis</taxon>
        <taxon>Mucoromycota</taxon>
        <taxon>Mucoromycotina</taxon>
        <taxon>Mucoromycetes</taxon>
        <taxon>Mucorales</taxon>
        <taxon>Mucorineae</taxon>
        <taxon>Rhizopodaceae</taxon>
        <taxon>Rhizopus</taxon>
    </lineage>
</organism>
<keyword evidence="3" id="KW-1185">Reference proteome</keyword>
<evidence type="ECO:0000313" key="3">
    <source>
        <dbReference type="Proteomes" id="UP000252139"/>
    </source>
</evidence>
<dbReference type="GO" id="GO:0005737">
    <property type="term" value="C:cytoplasm"/>
    <property type="evidence" value="ECO:0007669"/>
    <property type="project" value="TreeGrafter"/>
</dbReference>
<dbReference type="OrthoDB" id="61110at2759"/>
<accession>A0A367J3R6</accession>
<comment type="caution">
    <text evidence="2">The sequence shown here is derived from an EMBL/GenBank/DDBJ whole genome shotgun (WGS) entry which is preliminary data.</text>
</comment>
<dbReference type="InterPro" id="IPR051553">
    <property type="entry name" value="Ran_GTPase-activating"/>
</dbReference>
<name>A0A367J3R6_RHIAZ</name>
<sequence>MEIDMPTIDSSIPSGKAYVIGTGEAYGELGLGDDVTSVSRLTLIEALKDEDIVDVQSSYMHSLALTKNGKIWSWGGNEFGALGREGIESIPQPIRHISIKYTKFSKIACGYTYSMAISSKGQLYTWGTFMVSLECWLYYDARHLAHDKKKRY</sequence>
<dbReference type="PANTHER" id="PTHR45982">
    <property type="entry name" value="REGULATOR OF CHROMOSOME CONDENSATION"/>
    <property type="match status" value="1"/>
</dbReference>
<dbReference type="EMBL" id="PJQL01002333">
    <property type="protein sequence ID" value="RCH84563.1"/>
    <property type="molecule type" value="Genomic_DNA"/>
</dbReference>
<dbReference type="Pfam" id="PF00415">
    <property type="entry name" value="RCC1"/>
    <property type="match status" value="1"/>
</dbReference>
<dbReference type="PRINTS" id="PR00633">
    <property type="entry name" value="RCCNDNSATION"/>
</dbReference>